<dbReference type="InterPro" id="IPR022691">
    <property type="entry name" value="Tscrpt_elong_fac_GreA/B_N"/>
</dbReference>
<dbReference type="InParanoid" id="C5L6D8"/>
<dbReference type="GO" id="GO:0032784">
    <property type="term" value="P:regulation of DNA-templated transcription elongation"/>
    <property type="evidence" value="ECO:0007669"/>
    <property type="project" value="InterPro"/>
</dbReference>
<gene>
    <name evidence="2" type="ORF">Pmar_PMAR029057</name>
</gene>
<evidence type="ECO:0000313" key="3">
    <source>
        <dbReference type="Proteomes" id="UP000007800"/>
    </source>
</evidence>
<dbReference type="GeneID" id="9042721"/>
<feature type="domain" description="Transcription elongation factor GreA/GreB N-terminal" evidence="1">
    <location>
        <begin position="10"/>
        <end position="45"/>
    </location>
</feature>
<proteinExistence type="predicted"/>
<dbReference type="Pfam" id="PF03449">
    <property type="entry name" value="GreA_GreB_N"/>
    <property type="match status" value="1"/>
</dbReference>
<protein>
    <recommendedName>
        <fullName evidence="1">Transcription elongation factor GreA/GreB N-terminal domain-containing protein</fullName>
    </recommendedName>
</protein>
<dbReference type="EMBL" id="GG679756">
    <property type="protein sequence ID" value="EER07765.1"/>
    <property type="molecule type" value="Genomic_DNA"/>
</dbReference>
<organism evidence="3">
    <name type="scientific">Perkinsus marinus (strain ATCC 50983 / TXsc)</name>
    <dbReference type="NCBI Taxonomy" id="423536"/>
    <lineage>
        <taxon>Eukaryota</taxon>
        <taxon>Sar</taxon>
        <taxon>Alveolata</taxon>
        <taxon>Perkinsozoa</taxon>
        <taxon>Perkinsea</taxon>
        <taxon>Perkinsida</taxon>
        <taxon>Perkinsidae</taxon>
        <taxon>Perkinsus</taxon>
    </lineage>
</organism>
<dbReference type="Proteomes" id="UP000007800">
    <property type="component" value="Unassembled WGS sequence"/>
</dbReference>
<dbReference type="GO" id="GO:0003677">
    <property type="term" value="F:DNA binding"/>
    <property type="evidence" value="ECO:0007669"/>
    <property type="project" value="InterPro"/>
</dbReference>
<dbReference type="SUPFAM" id="SSF46557">
    <property type="entry name" value="GreA transcript cleavage protein, N-terminal domain"/>
    <property type="match status" value="1"/>
</dbReference>
<accession>C5L6D8</accession>
<keyword evidence="3" id="KW-1185">Reference proteome</keyword>
<sequence length="53" mass="5841">MDTGHVQPYAVSQGDHTEHAGYHAPLEALAKLDYRIKQLNAAIESKSVEYSPC</sequence>
<evidence type="ECO:0000313" key="2">
    <source>
        <dbReference type="EMBL" id="EER07765.1"/>
    </source>
</evidence>
<dbReference type="RefSeq" id="XP_002775949.1">
    <property type="nucleotide sequence ID" value="XM_002775903.1"/>
</dbReference>
<reference evidence="2 3" key="1">
    <citation type="submission" date="2008-07" db="EMBL/GenBank/DDBJ databases">
        <authorList>
            <person name="El-Sayed N."/>
            <person name="Caler E."/>
            <person name="Inman J."/>
            <person name="Amedeo P."/>
            <person name="Hass B."/>
            <person name="Wortman J."/>
        </authorList>
    </citation>
    <scope>NUCLEOTIDE SEQUENCE [LARGE SCALE GENOMIC DNA]</scope>
    <source>
        <strain evidence="3">ATCC 50983 / TXsc</strain>
    </source>
</reference>
<dbReference type="InterPro" id="IPR036805">
    <property type="entry name" value="Tscrpt_elong_fac_GreA/B_N_sf"/>
</dbReference>
<dbReference type="AlphaFoldDB" id="C5L6D8"/>
<name>C5L6D8_PERM5</name>
<evidence type="ECO:0000259" key="1">
    <source>
        <dbReference type="Pfam" id="PF03449"/>
    </source>
</evidence>